<comment type="function">
    <text evidence="2">Catalyzes the phosphorylation of the beta-carboxyl group of aspartic acid with ATP to yield 4-phospho-L-aspartate, which is involved in the branched biosynthetic pathway leading to the biosynthesis of amino acids threonine, isoleucine and methionine.</text>
</comment>
<dbReference type="InterPro" id="IPR036393">
    <property type="entry name" value="AceGlu_kinase-like_sf"/>
</dbReference>
<proteinExistence type="inferred from homology"/>
<dbReference type="PROSITE" id="PS00324">
    <property type="entry name" value="ASPARTOKINASE"/>
    <property type="match status" value="1"/>
</dbReference>
<dbReference type="InterPro" id="IPR002912">
    <property type="entry name" value="ACT_dom"/>
</dbReference>
<dbReference type="PANTHER" id="PTHR21499">
    <property type="entry name" value="ASPARTATE KINASE"/>
    <property type="match status" value="1"/>
</dbReference>
<feature type="binding site" evidence="16">
    <location>
        <position position="219"/>
    </location>
    <ligand>
        <name>ATP</name>
        <dbReference type="ChEBI" id="CHEBI:30616"/>
    </ligand>
</feature>
<evidence type="ECO:0000256" key="10">
    <source>
        <dbReference type="ARBA" id="ARBA00022741"/>
    </source>
</evidence>
<dbReference type="InterPro" id="IPR001341">
    <property type="entry name" value="Asp_kinase"/>
</dbReference>
<accession>A0A6N7W9P5</accession>
<keyword evidence="13" id="KW-0220">Diaminopimelate biosynthesis</keyword>
<dbReference type="PANTHER" id="PTHR21499:SF67">
    <property type="entry name" value="ASPARTOKINASE 3"/>
    <property type="match status" value="1"/>
</dbReference>
<evidence type="ECO:0000256" key="3">
    <source>
        <dbReference type="ARBA" id="ARBA00004766"/>
    </source>
</evidence>
<sequence length="437" mass="47560">MADVIVTKFGGSSLASGKQFKKVKEIVTANPSRRYVVPSAPGKRSSDDHKITDLLYMCHQLADHGIDSGEVFKVIADRIRGIHKELGLSVDIESELHRVRQQIGSGASAEFVASRGEYLSGVLLADYLDYPFIDAADVIIFSEAGILDREATKAALEERLGNTSQAVIPGFYGADSKGQVHTFSRGGSDVTGAVIADGVGADLYENWTDVPGFLKADPRIVKEAPPIERVTYKELRELSYMGAAVLHEEAIFPVRDRGIPIHIRNTNRRDDAGTLIIDDRKAAGFEGVTGIAGKKDFTVISLEKTLMDDERGFFRKLLSVFETNGISIAHMPSGIDSVSVIVPSEEIRFKQNKVLEELRIYARPDAIQIEDNMALVAIVGRGMVRVPGIAAKIFGALAQAKVNIRMITQGASEMSIIVGVENRDFNNAIAAIAEVEF</sequence>
<evidence type="ECO:0000256" key="11">
    <source>
        <dbReference type="ARBA" id="ARBA00022777"/>
    </source>
</evidence>
<dbReference type="GO" id="GO:0004072">
    <property type="term" value="F:aspartate kinase activity"/>
    <property type="evidence" value="ECO:0007669"/>
    <property type="project" value="UniProtKB-EC"/>
</dbReference>
<dbReference type="Gene3D" id="3.40.1160.10">
    <property type="entry name" value="Acetylglutamate kinase-like"/>
    <property type="match status" value="1"/>
</dbReference>
<dbReference type="Gene3D" id="3.30.2130.10">
    <property type="entry name" value="VC0802-like"/>
    <property type="match status" value="1"/>
</dbReference>
<evidence type="ECO:0000256" key="13">
    <source>
        <dbReference type="ARBA" id="ARBA00022915"/>
    </source>
</evidence>
<evidence type="ECO:0000313" key="20">
    <source>
        <dbReference type="EMBL" id="MSS84868.1"/>
    </source>
</evidence>
<protein>
    <recommendedName>
        <fullName evidence="8 17">Aspartokinase</fullName>
        <ecNumber evidence="7 17">2.7.2.4</ecNumber>
    </recommendedName>
</protein>
<dbReference type="Pfam" id="PF22468">
    <property type="entry name" value="ACT_9"/>
    <property type="match status" value="1"/>
</dbReference>
<comment type="catalytic activity">
    <reaction evidence="15 17">
        <text>L-aspartate + ATP = 4-phospho-L-aspartate + ADP</text>
        <dbReference type="Rhea" id="RHEA:23776"/>
        <dbReference type="ChEBI" id="CHEBI:29991"/>
        <dbReference type="ChEBI" id="CHEBI:30616"/>
        <dbReference type="ChEBI" id="CHEBI:57535"/>
        <dbReference type="ChEBI" id="CHEBI:456216"/>
        <dbReference type="EC" id="2.7.2.4"/>
    </reaction>
</comment>
<name>A0A6N7W9P5_9ACTO</name>
<dbReference type="GO" id="GO:0009089">
    <property type="term" value="P:lysine biosynthetic process via diaminopimelate"/>
    <property type="evidence" value="ECO:0007669"/>
    <property type="project" value="UniProtKB-UniPathway"/>
</dbReference>
<dbReference type="SUPFAM" id="SSF55021">
    <property type="entry name" value="ACT-like"/>
    <property type="match status" value="2"/>
</dbReference>
<dbReference type="UniPathway" id="UPA00034">
    <property type="reaction ID" value="UER00015"/>
</dbReference>
<keyword evidence="18" id="KW-0028">Amino-acid biosynthesis</keyword>
<dbReference type="RefSeq" id="WP_154545606.1">
    <property type="nucleotide sequence ID" value="NZ_VULO01000010.1"/>
</dbReference>
<dbReference type="PROSITE" id="PS51671">
    <property type="entry name" value="ACT"/>
    <property type="match status" value="1"/>
</dbReference>
<evidence type="ECO:0000256" key="9">
    <source>
        <dbReference type="ARBA" id="ARBA00022679"/>
    </source>
</evidence>
<organism evidence="20 21">
    <name type="scientific">Scrofimicrobium canadense</name>
    <dbReference type="NCBI Taxonomy" id="2652290"/>
    <lineage>
        <taxon>Bacteria</taxon>
        <taxon>Bacillati</taxon>
        <taxon>Actinomycetota</taxon>
        <taxon>Actinomycetes</taxon>
        <taxon>Actinomycetales</taxon>
        <taxon>Actinomycetaceae</taxon>
        <taxon>Scrofimicrobium</taxon>
    </lineage>
</organism>
<evidence type="ECO:0000256" key="14">
    <source>
        <dbReference type="ARBA" id="ARBA00023154"/>
    </source>
</evidence>
<evidence type="ECO:0000259" key="19">
    <source>
        <dbReference type="PROSITE" id="PS51671"/>
    </source>
</evidence>
<evidence type="ECO:0000256" key="6">
    <source>
        <dbReference type="ARBA" id="ARBA00010122"/>
    </source>
</evidence>
<gene>
    <name evidence="20" type="ORF">FYJ24_08845</name>
</gene>
<evidence type="ECO:0000313" key="21">
    <source>
        <dbReference type="Proteomes" id="UP000470875"/>
    </source>
</evidence>
<reference evidence="20 21" key="1">
    <citation type="submission" date="2019-08" db="EMBL/GenBank/DDBJ databases">
        <title>In-depth cultivation of the pig gut microbiome towards novel bacterial diversity and tailored functional studies.</title>
        <authorList>
            <person name="Wylensek D."/>
            <person name="Hitch T.C.A."/>
            <person name="Clavel T."/>
        </authorList>
    </citation>
    <scope>NUCLEOTIDE SEQUENCE [LARGE SCALE GENOMIC DNA]</scope>
    <source>
        <strain evidence="20 21">WB03_NA08</strain>
    </source>
</reference>
<dbReference type="InterPro" id="IPR005260">
    <property type="entry name" value="Asp_kin_monofn"/>
</dbReference>
<dbReference type="EC" id="2.7.2.4" evidence="7 17"/>
<dbReference type="InterPro" id="IPR045865">
    <property type="entry name" value="ACT-like_dom_sf"/>
</dbReference>
<dbReference type="AlphaFoldDB" id="A0A6N7W9P5"/>
<evidence type="ECO:0000256" key="8">
    <source>
        <dbReference type="ARBA" id="ARBA00016273"/>
    </source>
</evidence>
<evidence type="ECO:0000256" key="18">
    <source>
        <dbReference type="RuleBase" id="RU004249"/>
    </source>
</evidence>
<dbReference type="InterPro" id="IPR054352">
    <property type="entry name" value="ACT_Aspartokinase"/>
</dbReference>
<dbReference type="GO" id="GO:0019877">
    <property type="term" value="P:diaminopimelate biosynthetic process"/>
    <property type="evidence" value="ECO:0007669"/>
    <property type="project" value="UniProtKB-KW"/>
</dbReference>
<evidence type="ECO:0000256" key="2">
    <source>
        <dbReference type="ARBA" id="ARBA00003121"/>
    </source>
</evidence>
<dbReference type="FunFam" id="3.30.2130.10:FF:000001">
    <property type="entry name" value="Bifunctional aspartokinase/homoserine dehydrogenase"/>
    <property type="match status" value="1"/>
</dbReference>
<dbReference type="NCBIfam" id="NF006540">
    <property type="entry name" value="PRK09034.1"/>
    <property type="match status" value="1"/>
</dbReference>
<evidence type="ECO:0000256" key="4">
    <source>
        <dbReference type="ARBA" id="ARBA00004986"/>
    </source>
</evidence>
<keyword evidence="10 16" id="KW-0547">Nucleotide-binding</keyword>
<feature type="domain" description="ACT" evidence="19">
    <location>
        <begin position="378"/>
        <end position="437"/>
    </location>
</feature>
<dbReference type="Pfam" id="PF00696">
    <property type="entry name" value="AA_kinase"/>
    <property type="match status" value="1"/>
</dbReference>
<evidence type="ECO:0000256" key="1">
    <source>
        <dbReference type="ARBA" id="ARBA00002843"/>
    </source>
</evidence>
<evidence type="ECO:0000256" key="12">
    <source>
        <dbReference type="ARBA" id="ARBA00022840"/>
    </source>
</evidence>
<keyword evidence="9 17" id="KW-0808">Transferase</keyword>
<comment type="pathway">
    <text evidence="3 18">Amino-acid biosynthesis; L-lysine biosynthesis via DAP pathway; (S)-tetrahydrodipicolinate from L-aspartate: step 1/4.</text>
</comment>
<comment type="function">
    <text evidence="1">Catalyzes the phosphorylation of the beta-carboxyl group of aspartic acid with ATP to yield 4-phospho-L-aspartate, which is involved in the branched biosynthetic pathway leading to the biosynthesis of amino acids lysine, threonine, isoleucine and methionine.</text>
</comment>
<dbReference type="GO" id="GO:0005524">
    <property type="term" value="F:ATP binding"/>
    <property type="evidence" value="ECO:0007669"/>
    <property type="project" value="UniProtKB-KW"/>
</dbReference>
<comment type="similarity">
    <text evidence="6 17">Belongs to the aspartokinase family.</text>
</comment>
<feature type="binding site" evidence="16">
    <location>
        <begin position="8"/>
        <end position="11"/>
    </location>
    <ligand>
        <name>ATP</name>
        <dbReference type="ChEBI" id="CHEBI:30616"/>
    </ligand>
</feature>
<comment type="caution">
    <text evidence="20">The sequence shown here is derived from an EMBL/GenBank/DDBJ whole genome shotgun (WGS) entry which is preliminary data.</text>
</comment>
<dbReference type="GO" id="GO:0009088">
    <property type="term" value="P:threonine biosynthetic process"/>
    <property type="evidence" value="ECO:0007669"/>
    <property type="project" value="UniProtKB-UniPathway"/>
</dbReference>
<evidence type="ECO:0000256" key="7">
    <source>
        <dbReference type="ARBA" id="ARBA00013059"/>
    </source>
</evidence>
<dbReference type="PIRSF" id="PIRSF000726">
    <property type="entry name" value="Asp_kin"/>
    <property type="match status" value="1"/>
</dbReference>
<dbReference type="UniPathway" id="UPA00051">
    <property type="reaction ID" value="UER00462"/>
</dbReference>
<evidence type="ECO:0000256" key="5">
    <source>
        <dbReference type="ARBA" id="ARBA00005139"/>
    </source>
</evidence>
<dbReference type="Proteomes" id="UP000470875">
    <property type="component" value="Unassembled WGS sequence"/>
</dbReference>
<feature type="binding site" evidence="16">
    <location>
        <position position="52"/>
    </location>
    <ligand>
        <name>substrate</name>
    </ligand>
</feature>
<keyword evidence="11 17" id="KW-0418">Kinase</keyword>
<feature type="binding site" evidence="16">
    <location>
        <begin position="208"/>
        <end position="209"/>
    </location>
    <ligand>
        <name>ATP</name>
        <dbReference type="ChEBI" id="CHEBI:30616"/>
    </ligand>
</feature>
<evidence type="ECO:0000256" key="16">
    <source>
        <dbReference type="PIRSR" id="PIRSR000726-1"/>
    </source>
</evidence>
<dbReference type="NCBIfam" id="TIGR00657">
    <property type="entry name" value="asp_kinases"/>
    <property type="match status" value="1"/>
</dbReference>
<dbReference type="InterPro" id="IPR001048">
    <property type="entry name" value="Asp/Glu/Uridylate_kinase"/>
</dbReference>
<evidence type="ECO:0000256" key="17">
    <source>
        <dbReference type="RuleBase" id="RU003448"/>
    </source>
</evidence>
<keyword evidence="14" id="KW-0457">Lysine biosynthesis</keyword>
<comment type="pathway">
    <text evidence="4 18">Amino-acid biosynthesis; L-methionine biosynthesis via de novo pathway; L-homoserine from L-aspartate: step 1/3.</text>
</comment>
<dbReference type="SUPFAM" id="SSF53633">
    <property type="entry name" value="Carbamate kinase-like"/>
    <property type="match status" value="1"/>
</dbReference>
<feature type="binding site" evidence="16">
    <location>
        <position position="117"/>
    </location>
    <ligand>
        <name>substrate</name>
    </ligand>
</feature>
<dbReference type="EMBL" id="VULO01000010">
    <property type="protein sequence ID" value="MSS84868.1"/>
    <property type="molecule type" value="Genomic_DNA"/>
</dbReference>
<dbReference type="InterPro" id="IPR018042">
    <property type="entry name" value="Aspartate_kinase_CS"/>
</dbReference>
<dbReference type="GO" id="GO:0005829">
    <property type="term" value="C:cytosol"/>
    <property type="evidence" value="ECO:0007669"/>
    <property type="project" value="TreeGrafter"/>
</dbReference>
<dbReference type="GO" id="GO:0009090">
    <property type="term" value="P:homoserine biosynthetic process"/>
    <property type="evidence" value="ECO:0007669"/>
    <property type="project" value="TreeGrafter"/>
</dbReference>
<comment type="pathway">
    <text evidence="5 18">Amino-acid biosynthesis; L-threonine biosynthesis; L-threonine from L-aspartate: step 1/5.</text>
</comment>
<dbReference type="UniPathway" id="UPA00050">
    <property type="reaction ID" value="UER00461"/>
</dbReference>
<keyword evidence="12 16" id="KW-0067">ATP-binding</keyword>
<keyword evidence="21" id="KW-1185">Reference proteome</keyword>
<evidence type="ECO:0000256" key="15">
    <source>
        <dbReference type="ARBA" id="ARBA00047872"/>
    </source>
</evidence>